<evidence type="ECO:0000259" key="4">
    <source>
        <dbReference type="Pfam" id="PF06094"/>
    </source>
</evidence>
<feature type="domain" description="Gamma-glutamylcyclotransferase AIG2-like" evidence="4">
    <location>
        <begin position="40"/>
        <end position="163"/>
    </location>
</feature>
<dbReference type="AlphaFoldDB" id="A0A246WMW6"/>
<proteinExistence type="inferred from homology"/>
<dbReference type="PANTHER" id="PTHR12510">
    <property type="entry name" value="TROPONIN C-AKIN-1 PROTEIN"/>
    <property type="match status" value="1"/>
</dbReference>
<dbReference type="GO" id="GO:0061929">
    <property type="term" value="F:gamma-glutamylaminecyclotransferase activity"/>
    <property type="evidence" value="ECO:0007669"/>
    <property type="project" value="InterPro"/>
</dbReference>
<evidence type="ECO:0000256" key="2">
    <source>
        <dbReference type="PIRSR" id="PIRSR639126-1"/>
    </source>
</evidence>
<comment type="caution">
    <text evidence="5">The sequence shown here is derived from an EMBL/GenBank/DDBJ whole genome shotgun (WGS) entry which is preliminary data.</text>
</comment>
<organism evidence="5 6">
    <name type="scientific">Herbaspirillum robiniae</name>
    <dbReference type="NCBI Taxonomy" id="2014887"/>
    <lineage>
        <taxon>Bacteria</taxon>
        <taxon>Pseudomonadati</taxon>
        <taxon>Pseudomonadota</taxon>
        <taxon>Betaproteobacteria</taxon>
        <taxon>Burkholderiales</taxon>
        <taxon>Oxalobacteraceae</taxon>
        <taxon>Herbaspirillum</taxon>
    </lineage>
</organism>
<gene>
    <name evidence="5" type="ORF">CEJ42_18405</name>
</gene>
<evidence type="ECO:0000313" key="6">
    <source>
        <dbReference type="Proteomes" id="UP000197596"/>
    </source>
</evidence>
<name>A0A246WMW6_9BURK</name>
<dbReference type="Pfam" id="PF06094">
    <property type="entry name" value="GGACT"/>
    <property type="match status" value="1"/>
</dbReference>
<dbReference type="InterPro" id="IPR039126">
    <property type="entry name" value="GGACT"/>
</dbReference>
<evidence type="ECO:0000256" key="3">
    <source>
        <dbReference type="RuleBase" id="RU367036"/>
    </source>
</evidence>
<dbReference type="InterPro" id="IPR009288">
    <property type="entry name" value="AIG2-like_dom"/>
</dbReference>
<dbReference type="GO" id="GO:0005829">
    <property type="term" value="C:cytosol"/>
    <property type="evidence" value="ECO:0007669"/>
    <property type="project" value="TreeGrafter"/>
</dbReference>
<evidence type="ECO:0000256" key="1">
    <source>
        <dbReference type="ARBA" id="ARBA00008861"/>
    </source>
</evidence>
<dbReference type="InterPro" id="IPR036568">
    <property type="entry name" value="GGCT-like_sf"/>
</dbReference>
<accession>A0A246WMW6</accession>
<dbReference type="Proteomes" id="UP000197596">
    <property type="component" value="Unassembled WGS sequence"/>
</dbReference>
<sequence>MRRCRPCRRPPSACLNSPPLRTATVSIVVRTEAGAGLPWVFVYGTLKRGQSNVQVMAGARFAAPALSVQPWRLVALRHYPALVREAGPARIAGELWEVPEAMMAMLDRFEEVPALYTRHEIEVECLAADEAGSLAAGARLPAHTYFMPAAQAAAGRELLTGAWPA</sequence>
<dbReference type="Gene3D" id="3.10.490.10">
    <property type="entry name" value="Gamma-glutamyl cyclotransferase-like"/>
    <property type="match status" value="1"/>
</dbReference>
<dbReference type="PANTHER" id="PTHR12510:SF4">
    <property type="entry name" value="GAMMA-GLUTAMYLAMINECYCLOTRANSFERASE"/>
    <property type="match status" value="1"/>
</dbReference>
<dbReference type="CDD" id="cd06661">
    <property type="entry name" value="GGCT_like"/>
    <property type="match status" value="1"/>
</dbReference>
<dbReference type="InterPro" id="IPR013024">
    <property type="entry name" value="GGCT-like"/>
</dbReference>
<feature type="active site" description="Proton acceptor" evidence="2">
    <location>
        <position position="110"/>
    </location>
</feature>
<dbReference type="EMBL" id="NJGU01000010">
    <property type="protein sequence ID" value="OWY27699.1"/>
    <property type="molecule type" value="Genomic_DNA"/>
</dbReference>
<evidence type="ECO:0000313" key="5">
    <source>
        <dbReference type="EMBL" id="OWY27699.1"/>
    </source>
</evidence>
<reference evidence="5 6" key="1">
    <citation type="submission" date="2017-06" db="EMBL/GenBank/DDBJ databases">
        <title>Herbaspirillum phytohormonus sp. nov., isolated from the root nodule of Robinia pseudoacacia in lead-zinc mine.</title>
        <authorList>
            <person name="Fan M."/>
            <person name="Lin Y."/>
        </authorList>
    </citation>
    <scope>NUCLEOTIDE SEQUENCE [LARGE SCALE GENOMIC DNA]</scope>
    <source>
        <strain evidence="5 6">HZ10</strain>
    </source>
</reference>
<dbReference type="SUPFAM" id="SSF110857">
    <property type="entry name" value="Gamma-glutamyl cyclotransferase-like"/>
    <property type="match status" value="1"/>
</dbReference>
<comment type="similarity">
    <text evidence="1 3">Belongs to the gamma-glutamylcyclotransferase family.</text>
</comment>
<protein>
    <recommendedName>
        <fullName evidence="3">Gamma-glutamylcyclotransferase family protein</fullName>
    </recommendedName>
</protein>